<evidence type="ECO:0000313" key="1">
    <source>
        <dbReference type="EMBL" id="MCX5571313.1"/>
    </source>
</evidence>
<dbReference type="InterPro" id="IPR034660">
    <property type="entry name" value="DinB/YfiT-like"/>
</dbReference>
<dbReference type="RefSeq" id="WP_266340266.1">
    <property type="nucleotide sequence ID" value="NZ_JAPKNK010000009.1"/>
</dbReference>
<dbReference type="SUPFAM" id="SSF109854">
    <property type="entry name" value="DinB/YfiT-like putative metalloenzymes"/>
    <property type="match status" value="1"/>
</dbReference>
<dbReference type="Pfam" id="PF08020">
    <property type="entry name" value="DUF1706"/>
    <property type="match status" value="1"/>
</dbReference>
<keyword evidence="2" id="KW-1185">Reference proteome</keyword>
<dbReference type="PIRSF" id="PIRSF031551">
    <property type="entry name" value="DUF1706"/>
    <property type="match status" value="1"/>
</dbReference>
<dbReference type="PANTHER" id="PTHR40658:SF3">
    <property type="entry name" value="CLBS_DFSB FAMILY FOUR-HELIX BUNDLE PROTEIN"/>
    <property type="match status" value="1"/>
</dbReference>
<dbReference type="AlphaFoldDB" id="A0A9X3E554"/>
<dbReference type="Gene3D" id="1.20.120.450">
    <property type="entry name" value="dinb family like domain"/>
    <property type="match status" value="1"/>
</dbReference>
<dbReference type="PANTHER" id="PTHR40658">
    <property type="match status" value="1"/>
</dbReference>
<dbReference type="InterPro" id="IPR012550">
    <property type="entry name" value="DUF1706"/>
</dbReference>
<gene>
    <name evidence="1" type="ORF">OSH07_19080</name>
</gene>
<name>A0A9X3E554_9HYPH</name>
<proteinExistence type="predicted"/>
<evidence type="ECO:0000313" key="2">
    <source>
        <dbReference type="Proteomes" id="UP001144805"/>
    </source>
</evidence>
<organism evidence="1 2">
    <name type="scientific">Kaistia nematophila</name>
    <dbReference type="NCBI Taxonomy" id="2994654"/>
    <lineage>
        <taxon>Bacteria</taxon>
        <taxon>Pseudomonadati</taxon>
        <taxon>Pseudomonadota</taxon>
        <taxon>Alphaproteobacteria</taxon>
        <taxon>Hyphomicrobiales</taxon>
        <taxon>Kaistiaceae</taxon>
        <taxon>Kaistia</taxon>
    </lineage>
</organism>
<reference evidence="1" key="1">
    <citation type="submission" date="2022-11" db="EMBL/GenBank/DDBJ databases">
        <title>Biodiversity and phylogenetic relationships of bacteria.</title>
        <authorList>
            <person name="Machado R.A.R."/>
            <person name="Bhat A."/>
            <person name="Loulou A."/>
            <person name="Kallel S."/>
        </authorList>
    </citation>
    <scope>NUCLEOTIDE SEQUENCE</scope>
    <source>
        <strain evidence="1">K-TC2</strain>
    </source>
</reference>
<comment type="caution">
    <text evidence="1">The sequence shown here is derived from an EMBL/GenBank/DDBJ whole genome shotgun (WGS) entry which is preliminary data.</text>
</comment>
<accession>A0A9X3E554</accession>
<dbReference type="EMBL" id="JAPKNK010000009">
    <property type="protein sequence ID" value="MCX5571313.1"/>
    <property type="molecule type" value="Genomic_DNA"/>
</dbReference>
<protein>
    <submittedName>
        <fullName evidence="1">ClbS/DfsB family four-helix bundle protein</fullName>
    </submittedName>
</protein>
<dbReference type="Proteomes" id="UP001144805">
    <property type="component" value="Unassembled WGS sequence"/>
</dbReference>
<sequence>MAVPDGKDALLEAIDDAYARLMRELATIPADRTGEKTLDGHAKGTRMSVRDLVAYLTGWNELVLKWHTRRDAGEPVDFPETGYKWNQLGALAQKFYADYDGLSFEQLLQRLAQAKDRLVALIERHDDAALYGTPWYESYTMGRMIQFNTSSPYANARGRLRTWKKANGIA</sequence>